<evidence type="ECO:0000256" key="2">
    <source>
        <dbReference type="ARBA" id="ARBA00022448"/>
    </source>
</evidence>
<keyword evidence="4 6" id="KW-0067">ATP-binding</keyword>
<protein>
    <submittedName>
        <fullName evidence="6">Putative manganese transport system ATP-binding protein MntA</fullName>
    </submittedName>
</protein>
<dbReference type="InterPro" id="IPR027417">
    <property type="entry name" value="P-loop_NTPase"/>
</dbReference>
<dbReference type="GO" id="GO:0005524">
    <property type="term" value="F:ATP binding"/>
    <property type="evidence" value="ECO:0007669"/>
    <property type="project" value="UniProtKB-KW"/>
</dbReference>
<gene>
    <name evidence="6" type="ORF">HMPREF0080_00926</name>
</gene>
<dbReference type="Gene3D" id="3.40.50.300">
    <property type="entry name" value="P-loop containing nucleotide triphosphate hydrolases"/>
    <property type="match status" value="1"/>
</dbReference>
<dbReference type="CDD" id="cd03235">
    <property type="entry name" value="ABC_Metallic_Cations"/>
    <property type="match status" value="1"/>
</dbReference>
<evidence type="ECO:0000256" key="1">
    <source>
        <dbReference type="ARBA" id="ARBA00005417"/>
    </source>
</evidence>
<sequence>MKWAVEIEDMTVAYDMHPVLWDVDMKVPQGALAAVLGPNGAGKSTLLKAALGLLTAVSGRVKFYVNGTLAVFKEDKKQIVYVPQSGSVDWDFPTTVLDVVLMGRYGHLGWLRRPGKRDKEMALAVLEKIGMADYRNRQIKQLSGGQQQRVFLARALVQEGEIYFMDEPFKGVDKKTEETIIAILKEMKHQGKTVVVVHHDLNTVRSYFDWVTLLNVRTIACGRTEDVFTAEALKKTYNLQEAAL</sequence>
<dbReference type="HOGENOM" id="CLU_000604_1_11_9"/>
<dbReference type="SUPFAM" id="SSF52540">
    <property type="entry name" value="P-loop containing nucleoside triphosphate hydrolases"/>
    <property type="match status" value="1"/>
</dbReference>
<dbReference type="PATRIC" id="fig|861450.3.peg.870"/>
<dbReference type="Proteomes" id="UP000005481">
    <property type="component" value="Unassembled WGS sequence"/>
</dbReference>
<dbReference type="EMBL" id="AGCJ01000031">
    <property type="protein sequence ID" value="EHM41564.1"/>
    <property type="molecule type" value="Genomic_DNA"/>
</dbReference>
<dbReference type="OrthoDB" id="9799337at2"/>
<dbReference type="Pfam" id="PF00005">
    <property type="entry name" value="ABC_tran"/>
    <property type="match status" value="1"/>
</dbReference>
<dbReference type="STRING" id="861450.HMPREF0080_00926"/>
<keyword evidence="3" id="KW-0547">Nucleotide-binding</keyword>
<comment type="caution">
    <text evidence="6">The sequence shown here is derived from an EMBL/GenBank/DDBJ whole genome shotgun (WGS) entry which is preliminary data.</text>
</comment>
<evidence type="ECO:0000259" key="5">
    <source>
        <dbReference type="PROSITE" id="PS50893"/>
    </source>
</evidence>
<dbReference type="PROSITE" id="PS50893">
    <property type="entry name" value="ABC_TRANSPORTER_2"/>
    <property type="match status" value="1"/>
</dbReference>
<evidence type="ECO:0000313" key="7">
    <source>
        <dbReference type="Proteomes" id="UP000005481"/>
    </source>
</evidence>
<keyword evidence="2" id="KW-0813">Transport</keyword>
<comment type="similarity">
    <text evidence="1">Belongs to the ABC transporter superfamily.</text>
</comment>
<dbReference type="eggNOG" id="COG1121">
    <property type="taxonomic scope" value="Bacteria"/>
</dbReference>
<organism evidence="6 7">
    <name type="scientific">Anaeroglobus geminatus F0357</name>
    <dbReference type="NCBI Taxonomy" id="861450"/>
    <lineage>
        <taxon>Bacteria</taxon>
        <taxon>Bacillati</taxon>
        <taxon>Bacillota</taxon>
        <taxon>Negativicutes</taxon>
        <taxon>Veillonellales</taxon>
        <taxon>Veillonellaceae</taxon>
        <taxon>Anaeroglobus</taxon>
    </lineage>
</organism>
<dbReference type="AlphaFoldDB" id="G9YH01"/>
<evidence type="ECO:0000256" key="4">
    <source>
        <dbReference type="ARBA" id="ARBA00022840"/>
    </source>
</evidence>
<evidence type="ECO:0000256" key="3">
    <source>
        <dbReference type="ARBA" id="ARBA00022741"/>
    </source>
</evidence>
<dbReference type="InterPro" id="IPR050153">
    <property type="entry name" value="Metal_Ion_Import_ABC"/>
</dbReference>
<dbReference type="PANTHER" id="PTHR42734:SF5">
    <property type="entry name" value="IRON TRANSPORT SYSTEM ATP-BINDING PROTEIN HI_0361-RELATED"/>
    <property type="match status" value="1"/>
</dbReference>
<keyword evidence="7" id="KW-1185">Reference proteome</keyword>
<dbReference type="RefSeq" id="WP_006789907.1">
    <property type="nucleotide sequence ID" value="NZ_JH417580.1"/>
</dbReference>
<dbReference type="InterPro" id="IPR017871">
    <property type="entry name" value="ABC_transporter-like_CS"/>
</dbReference>
<accession>G9YH01</accession>
<evidence type="ECO:0000313" key="6">
    <source>
        <dbReference type="EMBL" id="EHM41564.1"/>
    </source>
</evidence>
<name>G9YH01_9FIRM</name>
<dbReference type="SMART" id="SM00382">
    <property type="entry name" value="AAA"/>
    <property type="match status" value="1"/>
</dbReference>
<dbReference type="InterPro" id="IPR003439">
    <property type="entry name" value="ABC_transporter-like_ATP-bd"/>
</dbReference>
<dbReference type="PANTHER" id="PTHR42734">
    <property type="entry name" value="METAL TRANSPORT SYSTEM ATP-BINDING PROTEIN TM_0124-RELATED"/>
    <property type="match status" value="1"/>
</dbReference>
<proteinExistence type="inferred from homology"/>
<dbReference type="FunFam" id="3.40.50.300:FF:000134">
    <property type="entry name" value="Iron-enterobactin ABC transporter ATP-binding protein"/>
    <property type="match status" value="1"/>
</dbReference>
<dbReference type="GO" id="GO:0016887">
    <property type="term" value="F:ATP hydrolysis activity"/>
    <property type="evidence" value="ECO:0007669"/>
    <property type="project" value="InterPro"/>
</dbReference>
<dbReference type="InterPro" id="IPR003593">
    <property type="entry name" value="AAA+_ATPase"/>
</dbReference>
<reference evidence="6 7" key="1">
    <citation type="submission" date="2011-08" db="EMBL/GenBank/DDBJ databases">
        <authorList>
            <person name="Weinstock G."/>
            <person name="Sodergren E."/>
            <person name="Clifton S."/>
            <person name="Fulton L."/>
            <person name="Fulton B."/>
            <person name="Courtney L."/>
            <person name="Fronick C."/>
            <person name="Harrison M."/>
            <person name="Strong C."/>
            <person name="Farmer C."/>
            <person name="Delahaunty K."/>
            <person name="Markovic C."/>
            <person name="Hall O."/>
            <person name="Minx P."/>
            <person name="Tomlinson C."/>
            <person name="Mitreva M."/>
            <person name="Hou S."/>
            <person name="Chen J."/>
            <person name="Wollam A."/>
            <person name="Pepin K.H."/>
            <person name="Johnson M."/>
            <person name="Bhonagiri V."/>
            <person name="Zhang X."/>
            <person name="Suruliraj S."/>
            <person name="Warren W."/>
            <person name="Chinwalla A."/>
            <person name="Mardis E.R."/>
            <person name="Wilson R.K."/>
        </authorList>
    </citation>
    <scope>NUCLEOTIDE SEQUENCE [LARGE SCALE GENOMIC DNA]</scope>
    <source>
        <strain evidence="6 7">F0357</strain>
    </source>
</reference>
<feature type="domain" description="ABC transporter" evidence="5">
    <location>
        <begin position="5"/>
        <end position="241"/>
    </location>
</feature>
<dbReference type="PROSITE" id="PS00211">
    <property type="entry name" value="ABC_TRANSPORTER_1"/>
    <property type="match status" value="1"/>
</dbReference>